<feature type="region of interest" description="Disordered" evidence="1">
    <location>
        <begin position="271"/>
        <end position="316"/>
    </location>
</feature>
<dbReference type="PANTHER" id="PTHR19303:SF74">
    <property type="entry name" value="POGO TRANSPOSABLE ELEMENT WITH KRAB DOMAIN"/>
    <property type="match status" value="1"/>
</dbReference>
<dbReference type="AlphaFoldDB" id="A0AAV8VSI1"/>
<accession>A0AAV8VSI1</accession>
<gene>
    <name evidence="3" type="ORF">NQ315_008379</name>
</gene>
<dbReference type="GO" id="GO:0005634">
    <property type="term" value="C:nucleus"/>
    <property type="evidence" value="ECO:0007669"/>
    <property type="project" value="TreeGrafter"/>
</dbReference>
<dbReference type="Proteomes" id="UP001159042">
    <property type="component" value="Unassembled WGS sequence"/>
</dbReference>
<evidence type="ECO:0000313" key="4">
    <source>
        <dbReference type="Proteomes" id="UP001159042"/>
    </source>
</evidence>
<dbReference type="Pfam" id="PF03184">
    <property type="entry name" value="DDE_1"/>
    <property type="match status" value="1"/>
</dbReference>
<feature type="domain" description="DDE-1" evidence="2">
    <location>
        <begin position="82"/>
        <end position="217"/>
    </location>
</feature>
<evidence type="ECO:0000259" key="2">
    <source>
        <dbReference type="Pfam" id="PF03184"/>
    </source>
</evidence>
<dbReference type="InterPro" id="IPR004875">
    <property type="entry name" value="DDE_SF_endonuclease_dom"/>
</dbReference>
<sequence>MGRHEDLTIKLAENTKRVRAAVTYEVVQKYFTELATTIDGVPPANVLNYDETNFCDDPGQALVVVKKGKKHAHRVIDTSKSSTSVMLAVAGNGKLLPPYIVYKAKHMYEGWTEGGFPNARYNRTLRAEPALSGWFDAETFEDWFMSIALPYFNSLEGNKVMLGDLTVSVVEPCQNNNIRFVLLPPNSTDLLQLLDDAYFRPLKHAWKKTLEDWKLKNRGVLPKTVFPRLLNATIDKVGLRSGENTKAGFKACGIVPFNPDQTLKKISTLVEKESPEQETETVEEEDQSPGLSQDLSDLSDVEEAQNNLDLSNGGEQ</sequence>
<name>A0AAV8VSI1_9CUCU</name>
<dbReference type="EMBL" id="JANEYG010000037">
    <property type="protein sequence ID" value="KAJ8916979.1"/>
    <property type="molecule type" value="Genomic_DNA"/>
</dbReference>
<dbReference type="PANTHER" id="PTHR19303">
    <property type="entry name" value="TRANSPOSON"/>
    <property type="match status" value="1"/>
</dbReference>
<dbReference type="InterPro" id="IPR050863">
    <property type="entry name" value="CenT-Element_Derived"/>
</dbReference>
<evidence type="ECO:0000256" key="1">
    <source>
        <dbReference type="SAM" id="MobiDB-lite"/>
    </source>
</evidence>
<comment type="caution">
    <text evidence="3">The sequence shown here is derived from an EMBL/GenBank/DDBJ whole genome shotgun (WGS) entry which is preliminary data.</text>
</comment>
<feature type="compositionally biased region" description="Polar residues" evidence="1">
    <location>
        <begin position="304"/>
        <end position="316"/>
    </location>
</feature>
<reference evidence="3 4" key="1">
    <citation type="journal article" date="2023" name="Insect Mol. Biol.">
        <title>Genome sequencing provides insights into the evolution of gene families encoding plant cell wall-degrading enzymes in longhorned beetles.</title>
        <authorList>
            <person name="Shin N.R."/>
            <person name="Okamura Y."/>
            <person name="Kirsch R."/>
            <person name="Pauchet Y."/>
        </authorList>
    </citation>
    <scope>NUCLEOTIDE SEQUENCE [LARGE SCALE GENOMIC DNA]</scope>
    <source>
        <strain evidence="3">EAD_L_NR</strain>
    </source>
</reference>
<organism evidence="3 4">
    <name type="scientific">Exocentrus adspersus</name>
    <dbReference type="NCBI Taxonomy" id="1586481"/>
    <lineage>
        <taxon>Eukaryota</taxon>
        <taxon>Metazoa</taxon>
        <taxon>Ecdysozoa</taxon>
        <taxon>Arthropoda</taxon>
        <taxon>Hexapoda</taxon>
        <taxon>Insecta</taxon>
        <taxon>Pterygota</taxon>
        <taxon>Neoptera</taxon>
        <taxon>Endopterygota</taxon>
        <taxon>Coleoptera</taxon>
        <taxon>Polyphaga</taxon>
        <taxon>Cucujiformia</taxon>
        <taxon>Chrysomeloidea</taxon>
        <taxon>Cerambycidae</taxon>
        <taxon>Lamiinae</taxon>
        <taxon>Acanthocinini</taxon>
        <taxon>Exocentrus</taxon>
    </lineage>
</organism>
<proteinExistence type="predicted"/>
<evidence type="ECO:0000313" key="3">
    <source>
        <dbReference type="EMBL" id="KAJ8916979.1"/>
    </source>
</evidence>
<dbReference type="GO" id="GO:0003677">
    <property type="term" value="F:DNA binding"/>
    <property type="evidence" value="ECO:0007669"/>
    <property type="project" value="TreeGrafter"/>
</dbReference>
<keyword evidence="4" id="KW-1185">Reference proteome</keyword>
<protein>
    <recommendedName>
        <fullName evidence="2">DDE-1 domain-containing protein</fullName>
    </recommendedName>
</protein>
<feature type="compositionally biased region" description="Acidic residues" evidence="1">
    <location>
        <begin position="276"/>
        <end position="287"/>
    </location>
</feature>